<evidence type="ECO:0000256" key="1">
    <source>
        <dbReference type="ARBA" id="ARBA00007039"/>
    </source>
</evidence>
<dbReference type="PANTHER" id="PTHR10381:SF11">
    <property type="entry name" value="ATP-DEPENDENT CLP PROTEASE PROTEOLYTIC SUBUNIT, MITOCHONDRIAL"/>
    <property type="match status" value="1"/>
</dbReference>
<dbReference type="InterPro" id="IPR029045">
    <property type="entry name" value="ClpP/crotonase-like_dom_sf"/>
</dbReference>
<dbReference type="GO" id="GO:0051117">
    <property type="term" value="F:ATPase binding"/>
    <property type="evidence" value="ECO:0007669"/>
    <property type="project" value="TreeGrafter"/>
</dbReference>
<dbReference type="EMBL" id="MT143013">
    <property type="protein sequence ID" value="QJA91790.1"/>
    <property type="molecule type" value="Genomic_DNA"/>
</dbReference>
<dbReference type="InterPro" id="IPR001907">
    <property type="entry name" value="ClpP"/>
</dbReference>
<dbReference type="InterPro" id="IPR023562">
    <property type="entry name" value="ClpP/TepA"/>
</dbReference>
<proteinExistence type="inferred from homology"/>
<dbReference type="SUPFAM" id="SSF52096">
    <property type="entry name" value="ClpP/crotonase"/>
    <property type="match status" value="1"/>
</dbReference>
<dbReference type="PANTHER" id="PTHR10381">
    <property type="entry name" value="ATP-DEPENDENT CLP PROTEASE PROTEOLYTIC SUBUNIT"/>
    <property type="match status" value="1"/>
</dbReference>
<sequence>MQKRRTISQRSELIYDIHNFSVNADTRELFLNPDYNVENDEAEVDHRMAVTLIKNITFLNSQNDNPIIVHMCSCGGSWEYGLAIYDAIKSSQSEVYIITYAHASSMSSIILQAGDYRILTNNSYVMVHEGSDWWEGTTKGLITYAQQAKKANEQMFDIYLERCKNGPYFKTNKMSDLRIRNFLKKQMEKKQEWYLSVEEAVQYGFADYILGSKNCPSISDILSV</sequence>
<dbReference type="AlphaFoldDB" id="A0A6M3LAM7"/>
<dbReference type="GO" id="GO:0006515">
    <property type="term" value="P:protein quality control for misfolded or incompletely synthesized proteins"/>
    <property type="evidence" value="ECO:0007669"/>
    <property type="project" value="TreeGrafter"/>
</dbReference>
<evidence type="ECO:0000313" key="2">
    <source>
        <dbReference type="EMBL" id="QJA91790.1"/>
    </source>
</evidence>
<accession>A0A6M3LAM7</accession>
<dbReference type="GO" id="GO:0004176">
    <property type="term" value="F:ATP-dependent peptidase activity"/>
    <property type="evidence" value="ECO:0007669"/>
    <property type="project" value="InterPro"/>
</dbReference>
<organism evidence="2">
    <name type="scientific">viral metagenome</name>
    <dbReference type="NCBI Taxonomy" id="1070528"/>
    <lineage>
        <taxon>unclassified sequences</taxon>
        <taxon>metagenomes</taxon>
        <taxon>organismal metagenomes</taxon>
    </lineage>
</organism>
<dbReference type="GO" id="GO:0009368">
    <property type="term" value="C:endopeptidase Clp complex"/>
    <property type="evidence" value="ECO:0007669"/>
    <property type="project" value="TreeGrafter"/>
</dbReference>
<keyword evidence="2" id="KW-0378">Hydrolase</keyword>
<reference evidence="2" key="1">
    <citation type="submission" date="2020-03" db="EMBL/GenBank/DDBJ databases">
        <title>The deep terrestrial virosphere.</title>
        <authorList>
            <person name="Holmfeldt K."/>
            <person name="Nilsson E."/>
            <person name="Simone D."/>
            <person name="Lopez-Fernandez M."/>
            <person name="Wu X."/>
            <person name="de Brujin I."/>
            <person name="Lundin D."/>
            <person name="Andersson A."/>
            <person name="Bertilsson S."/>
            <person name="Dopson M."/>
        </authorList>
    </citation>
    <scope>NUCLEOTIDE SEQUENCE</scope>
    <source>
        <strain evidence="2">MM415B03258</strain>
    </source>
</reference>
<keyword evidence="2" id="KW-0645">Protease</keyword>
<gene>
    <name evidence="2" type="ORF">MM415B03258_0011</name>
</gene>
<protein>
    <submittedName>
        <fullName evidence="2">Putative protease</fullName>
    </submittedName>
</protein>
<dbReference type="GO" id="GO:0004252">
    <property type="term" value="F:serine-type endopeptidase activity"/>
    <property type="evidence" value="ECO:0007669"/>
    <property type="project" value="InterPro"/>
</dbReference>
<dbReference type="Pfam" id="PF00574">
    <property type="entry name" value="CLP_protease"/>
    <property type="match status" value="1"/>
</dbReference>
<dbReference type="PRINTS" id="PR00127">
    <property type="entry name" value="CLPPROTEASEP"/>
</dbReference>
<name>A0A6M3LAM7_9ZZZZ</name>
<comment type="similarity">
    <text evidence="1">Belongs to the peptidase S14 family.</text>
</comment>
<dbReference type="Gene3D" id="3.90.226.10">
    <property type="entry name" value="2-enoyl-CoA Hydratase, Chain A, domain 1"/>
    <property type="match status" value="1"/>
</dbReference>